<sequence>MSSFWSKLVRHSSVLLSVLLGAALFAPFVTVMLAQLAHNTGYGKQYTMQIIICSSLTASAICYTLASRDANRARAEYAQVLPLHDPYLSSEEEEKEDEENEMRELGVGSAHDESVV</sequence>
<dbReference type="EMBL" id="KV722357">
    <property type="protein sequence ID" value="OCH93244.1"/>
    <property type="molecule type" value="Genomic_DNA"/>
</dbReference>
<dbReference type="AlphaFoldDB" id="A0A8E2DP93"/>
<organism evidence="3 4">
    <name type="scientific">Obba rivulosa</name>
    <dbReference type="NCBI Taxonomy" id="1052685"/>
    <lineage>
        <taxon>Eukaryota</taxon>
        <taxon>Fungi</taxon>
        <taxon>Dikarya</taxon>
        <taxon>Basidiomycota</taxon>
        <taxon>Agaricomycotina</taxon>
        <taxon>Agaricomycetes</taxon>
        <taxon>Polyporales</taxon>
        <taxon>Gelatoporiaceae</taxon>
        <taxon>Obba</taxon>
    </lineage>
</organism>
<feature type="region of interest" description="Disordered" evidence="1">
    <location>
        <begin position="86"/>
        <end position="116"/>
    </location>
</feature>
<dbReference type="Proteomes" id="UP000250043">
    <property type="component" value="Unassembled WGS sequence"/>
</dbReference>
<evidence type="ECO:0000256" key="1">
    <source>
        <dbReference type="SAM" id="MobiDB-lite"/>
    </source>
</evidence>
<proteinExistence type="predicted"/>
<feature type="compositionally biased region" description="Acidic residues" evidence="1">
    <location>
        <begin position="90"/>
        <end position="101"/>
    </location>
</feature>
<accession>A0A8E2DP93</accession>
<evidence type="ECO:0000313" key="3">
    <source>
        <dbReference type="EMBL" id="OCH93244.1"/>
    </source>
</evidence>
<keyword evidence="2" id="KW-0812">Transmembrane</keyword>
<name>A0A8E2DP93_9APHY</name>
<keyword evidence="2" id="KW-0472">Membrane</keyword>
<gene>
    <name evidence="3" type="ORF">OBBRIDRAFT_832771</name>
</gene>
<protein>
    <submittedName>
        <fullName evidence="3">Uncharacterized protein</fullName>
    </submittedName>
</protein>
<evidence type="ECO:0000313" key="4">
    <source>
        <dbReference type="Proteomes" id="UP000250043"/>
    </source>
</evidence>
<evidence type="ECO:0000256" key="2">
    <source>
        <dbReference type="SAM" id="Phobius"/>
    </source>
</evidence>
<keyword evidence="2" id="KW-1133">Transmembrane helix</keyword>
<reference evidence="3 4" key="1">
    <citation type="submission" date="2016-07" db="EMBL/GenBank/DDBJ databases">
        <title>Draft genome of the white-rot fungus Obba rivulosa 3A-2.</title>
        <authorList>
            <consortium name="DOE Joint Genome Institute"/>
            <person name="Miettinen O."/>
            <person name="Riley R."/>
            <person name="Acob R."/>
            <person name="Barry K."/>
            <person name="Cullen D."/>
            <person name="De Vries R."/>
            <person name="Hainaut M."/>
            <person name="Hatakka A."/>
            <person name="Henrissat B."/>
            <person name="Hilden K."/>
            <person name="Kuo R."/>
            <person name="Labutti K."/>
            <person name="Lipzen A."/>
            <person name="Makela M.R."/>
            <person name="Sandor L."/>
            <person name="Spatafora J.W."/>
            <person name="Grigoriev I.V."/>
            <person name="Hibbett D.S."/>
        </authorList>
    </citation>
    <scope>NUCLEOTIDE SEQUENCE [LARGE SCALE GENOMIC DNA]</scope>
    <source>
        <strain evidence="3 4">3A-2</strain>
    </source>
</reference>
<feature type="transmembrane region" description="Helical" evidence="2">
    <location>
        <begin position="46"/>
        <end position="66"/>
    </location>
</feature>
<keyword evidence="4" id="KW-1185">Reference proteome</keyword>